<evidence type="ECO:0000256" key="9">
    <source>
        <dbReference type="ARBA" id="ARBA00057399"/>
    </source>
</evidence>
<dbReference type="InterPro" id="IPR000169">
    <property type="entry name" value="Pept_cys_AS"/>
</dbReference>
<comment type="function">
    <text evidence="9">Expression of the protease correlates with blood-feeding and suggests a role for the protease in blood digestion.</text>
</comment>
<keyword evidence="8" id="KW-0325">Glycoprotein</keyword>
<dbReference type="CDD" id="cd02620">
    <property type="entry name" value="Peptidase_C1A_CathepsinB"/>
    <property type="match status" value="1"/>
</dbReference>
<keyword evidence="6" id="KW-0865">Zymogen</keyword>
<dbReference type="WBParaSite" id="HCON_00005650-00001">
    <property type="protein sequence ID" value="HCON_00005650-00001"/>
    <property type="gene ID" value="HCON_00005650"/>
</dbReference>
<dbReference type="InterPro" id="IPR013128">
    <property type="entry name" value="Peptidase_C1A"/>
</dbReference>
<keyword evidence="4" id="KW-0378">Hydrolase</keyword>
<dbReference type="InterPro" id="IPR025661">
    <property type="entry name" value="Pept_asp_AS"/>
</dbReference>
<feature type="chain" id="PRO_5029489192" evidence="10">
    <location>
        <begin position="30"/>
        <end position="349"/>
    </location>
</feature>
<dbReference type="Gene3D" id="3.90.70.10">
    <property type="entry name" value="Cysteine proteinases"/>
    <property type="match status" value="1"/>
</dbReference>
<dbReference type="PROSITE" id="PS00139">
    <property type="entry name" value="THIOL_PROTEASE_CYS"/>
    <property type="match status" value="1"/>
</dbReference>
<dbReference type="SMART" id="SM00645">
    <property type="entry name" value="Pept_C1"/>
    <property type="match status" value="1"/>
</dbReference>
<dbReference type="PROSITE" id="PS00640">
    <property type="entry name" value="THIOL_PROTEASE_ASN"/>
    <property type="match status" value="1"/>
</dbReference>
<evidence type="ECO:0000256" key="10">
    <source>
        <dbReference type="SAM" id="SignalP"/>
    </source>
</evidence>
<dbReference type="GO" id="GO:0008234">
    <property type="term" value="F:cysteine-type peptidase activity"/>
    <property type="evidence" value="ECO:0007669"/>
    <property type="project" value="UniProtKB-KW"/>
</dbReference>
<evidence type="ECO:0000256" key="8">
    <source>
        <dbReference type="ARBA" id="ARBA00023180"/>
    </source>
</evidence>
<evidence type="ECO:0000256" key="4">
    <source>
        <dbReference type="ARBA" id="ARBA00022801"/>
    </source>
</evidence>
<dbReference type="OMA" id="CWGMART"/>
<evidence type="ECO:0000256" key="1">
    <source>
        <dbReference type="ARBA" id="ARBA00008455"/>
    </source>
</evidence>
<reference evidence="13" key="1">
    <citation type="submission" date="2020-12" db="UniProtKB">
        <authorList>
            <consortium name="WormBaseParasite"/>
        </authorList>
    </citation>
    <scope>IDENTIFICATION</scope>
    <source>
        <strain evidence="13">MHco3</strain>
    </source>
</reference>
<proteinExistence type="inferred from homology"/>
<dbReference type="InterPro" id="IPR038765">
    <property type="entry name" value="Papain-like_cys_pep_sf"/>
</dbReference>
<dbReference type="SUPFAM" id="SSF54001">
    <property type="entry name" value="Cysteine proteinases"/>
    <property type="match status" value="1"/>
</dbReference>
<dbReference type="InterPro" id="IPR025660">
    <property type="entry name" value="Pept_his_AS"/>
</dbReference>
<sequence length="349" mass="39253">MVCLVTACYKKYVVLALFVCSWQAFGAAAREVPLEAQKLSGEALVEYLTKNQDLFEVDPDPVPDFEFKIMDIKFKNQKMSGIMKDDNDTGEDIPESYDPRTIWKNCTSLFTIRDQANCGSCWAVSTAAAISDRICMATKAKKQVYISATDLVACCTACGYGCEGGWPIAAWDFFIYDGLVSGGDYRSKDCCRPYPIHPCGHHGNDTYYGECWGMARTPRCRKTCQPGFRKSYRMDKRHGKTAYKLPPSVKAIQRDILENGPVVAAFAVYEDFRHYKSGVYEHTAGELRGYHAVKMIGWGKDSNGTDYWLIANSWHNDWGEDGFFRIRRGNDECEIESDVTGGLIDVDSL</sequence>
<evidence type="ECO:0000256" key="2">
    <source>
        <dbReference type="ARBA" id="ARBA00022670"/>
    </source>
</evidence>
<keyword evidence="2" id="KW-0645">Protease</keyword>
<dbReference type="OrthoDB" id="10058785at2759"/>
<dbReference type="AlphaFoldDB" id="A0A7I4XTJ0"/>
<evidence type="ECO:0000259" key="11">
    <source>
        <dbReference type="SMART" id="SM00645"/>
    </source>
</evidence>
<protein>
    <submittedName>
        <fullName evidence="13">Pept_C1 domain-containing protein</fullName>
    </submittedName>
</protein>
<evidence type="ECO:0000313" key="12">
    <source>
        <dbReference type="Proteomes" id="UP000025227"/>
    </source>
</evidence>
<name>A0A7I4XTJ0_HAECO</name>
<dbReference type="PRINTS" id="PR00705">
    <property type="entry name" value="PAPAIN"/>
</dbReference>
<evidence type="ECO:0000256" key="5">
    <source>
        <dbReference type="ARBA" id="ARBA00022807"/>
    </source>
</evidence>
<dbReference type="Proteomes" id="UP000025227">
    <property type="component" value="Unplaced"/>
</dbReference>
<dbReference type="PROSITE" id="PS00639">
    <property type="entry name" value="THIOL_PROTEASE_HIS"/>
    <property type="match status" value="1"/>
</dbReference>
<evidence type="ECO:0000256" key="6">
    <source>
        <dbReference type="ARBA" id="ARBA00023145"/>
    </source>
</evidence>
<evidence type="ECO:0000256" key="3">
    <source>
        <dbReference type="ARBA" id="ARBA00022729"/>
    </source>
</evidence>
<dbReference type="InterPro" id="IPR000668">
    <property type="entry name" value="Peptidase_C1A_C"/>
</dbReference>
<evidence type="ECO:0000256" key="7">
    <source>
        <dbReference type="ARBA" id="ARBA00023157"/>
    </source>
</evidence>
<organism evidence="12 13">
    <name type="scientific">Haemonchus contortus</name>
    <name type="common">Barber pole worm</name>
    <dbReference type="NCBI Taxonomy" id="6289"/>
    <lineage>
        <taxon>Eukaryota</taxon>
        <taxon>Metazoa</taxon>
        <taxon>Ecdysozoa</taxon>
        <taxon>Nematoda</taxon>
        <taxon>Chromadorea</taxon>
        <taxon>Rhabditida</taxon>
        <taxon>Rhabditina</taxon>
        <taxon>Rhabditomorpha</taxon>
        <taxon>Strongyloidea</taxon>
        <taxon>Trichostrongylidae</taxon>
        <taxon>Haemonchus</taxon>
    </lineage>
</organism>
<keyword evidence="3 10" id="KW-0732">Signal</keyword>
<evidence type="ECO:0000313" key="13">
    <source>
        <dbReference type="WBParaSite" id="HCON_00005650-00001"/>
    </source>
</evidence>
<feature type="signal peptide" evidence="10">
    <location>
        <begin position="1"/>
        <end position="29"/>
    </location>
</feature>
<dbReference type="GO" id="GO:0006508">
    <property type="term" value="P:proteolysis"/>
    <property type="evidence" value="ECO:0007669"/>
    <property type="project" value="UniProtKB-KW"/>
</dbReference>
<keyword evidence="12" id="KW-1185">Reference proteome</keyword>
<dbReference type="PANTHER" id="PTHR12411">
    <property type="entry name" value="CYSTEINE PROTEASE FAMILY C1-RELATED"/>
    <property type="match status" value="1"/>
</dbReference>
<dbReference type="Pfam" id="PF00112">
    <property type="entry name" value="Peptidase_C1"/>
    <property type="match status" value="1"/>
</dbReference>
<feature type="domain" description="Peptidase C1A papain C-terminal" evidence="11">
    <location>
        <begin position="93"/>
        <end position="343"/>
    </location>
</feature>
<keyword evidence="7" id="KW-1015">Disulfide bond</keyword>
<comment type="similarity">
    <text evidence="1">Belongs to the peptidase C1 family.</text>
</comment>
<accession>A0A7I4XTJ0</accession>
<keyword evidence="5" id="KW-0788">Thiol protease</keyword>
<dbReference type="FunFam" id="3.90.70.10:FF:000031">
    <property type="entry name" value="Cathepsin B"/>
    <property type="match status" value="1"/>
</dbReference>